<reference evidence="3 4" key="1">
    <citation type="submission" date="2017-12" db="EMBL/GenBank/DDBJ databases">
        <title>Hemimetabolous genomes reveal molecular basis of termite eusociality.</title>
        <authorList>
            <person name="Harrison M.C."/>
            <person name="Jongepier E."/>
            <person name="Robertson H.M."/>
            <person name="Arning N."/>
            <person name="Bitard-Feildel T."/>
            <person name="Chao H."/>
            <person name="Childers C.P."/>
            <person name="Dinh H."/>
            <person name="Doddapaneni H."/>
            <person name="Dugan S."/>
            <person name="Gowin J."/>
            <person name="Greiner C."/>
            <person name="Han Y."/>
            <person name="Hu H."/>
            <person name="Hughes D.S.T."/>
            <person name="Huylmans A.-K."/>
            <person name="Kemena C."/>
            <person name="Kremer L.P.M."/>
            <person name="Lee S.L."/>
            <person name="Lopez-Ezquerra A."/>
            <person name="Mallet L."/>
            <person name="Monroy-Kuhn J.M."/>
            <person name="Moser A."/>
            <person name="Murali S.C."/>
            <person name="Muzny D.M."/>
            <person name="Otani S."/>
            <person name="Piulachs M.-D."/>
            <person name="Poelchau M."/>
            <person name="Qu J."/>
            <person name="Schaub F."/>
            <person name="Wada-Katsumata A."/>
            <person name="Worley K.C."/>
            <person name="Xie Q."/>
            <person name="Ylla G."/>
            <person name="Poulsen M."/>
            <person name="Gibbs R.A."/>
            <person name="Schal C."/>
            <person name="Richards S."/>
            <person name="Belles X."/>
            <person name="Korb J."/>
            <person name="Bornberg-Bauer E."/>
        </authorList>
    </citation>
    <scope>NUCLEOTIDE SEQUENCE [LARGE SCALE GENOMIC DNA]</scope>
    <source>
        <tissue evidence="3">Whole body</tissue>
    </source>
</reference>
<dbReference type="PANTHER" id="PTHR21494:SF0">
    <property type="entry name" value="ACTIVATING SIGNAL COINTEGRATOR 1 COMPLEX SUBUNIT 2"/>
    <property type="match status" value="1"/>
</dbReference>
<dbReference type="InterPro" id="IPR009060">
    <property type="entry name" value="UBA-like_sf"/>
</dbReference>
<dbReference type="OrthoDB" id="5577209at2759"/>
<gene>
    <name evidence="3" type="ORF">B7P43_G05576</name>
</gene>
<dbReference type="AlphaFoldDB" id="A0A2J7PDE4"/>
<dbReference type="FunCoup" id="A0A2J7PDE4">
    <property type="interactions" value="286"/>
</dbReference>
<feature type="compositionally biased region" description="Basic and acidic residues" evidence="1">
    <location>
        <begin position="669"/>
        <end position="695"/>
    </location>
</feature>
<dbReference type="SUPFAM" id="SSF46934">
    <property type="entry name" value="UBA-like"/>
    <property type="match status" value="1"/>
</dbReference>
<dbReference type="InterPro" id="IPR041800">
    <property type="entry name" value="ASCC2_CUE"/>
</dbReference>
<dbReference type="GO" id="GO:0006355">
    <property type="term" value="P:regulation of DNA-templated transcription"/>
    <property type="evidence" value="ECO:0007669"/>
    <property type="project" value="TreeGrafter"/>
</dbReference>
<feature type="compositionally biased region" description="Polar residues" evidence="1">
    <location>
        <begin position="450"/>
        <end position="468"/>
    </location>
</feature>
<feature type="region of interest" description="Disordered" evidence="1">
    <location>
        <begin position="441"/>
        <end position="468"/>
    </location>
</feature>
<dbReference type="InterPro" id="IPR003892">
    <property type="entry name" value="CUE"/>
</dbReference>
<organism evidence="3 4">
    <name type="scientific">Cryptotermes secundus</name>
    <dbReference type="NCBI Taxonomy" id="105785"/>
    <lineage>
        <taxon>Eukaryota</taxon>
        <taxon>Metazoa</taxon>
        <taxon>Ecdysozoa</taxon>
        <taxon>Arthropoda</taxon>
        <taxon>Hexapoda</taxon>
        <taxon>Insecta</taxon>
        <taxon>Pterygota</taxon>
        <taxon>Neoptera</taxon>
        <taxon>Polyneoptera</taxon>
        <taxon>Dictyoptera</taxon>
        <taxon>Blattodea</taxon>
        <taxon>Blattoidea</taxon>
        <taxon>Termitoidae</taxon>
        <taxon>Kalotermitidae</taxon>
        <taxon>Cryptotermitinae</taxon>
        <taxon>Cryptotermes</taxon>
    </lineage>
</organism>
<dbReference type="Proteomes" id="UP000235965">
    <property type="component" value="Unassembled WGS sequence"/>
</dbReference>
<sequence>MTQTPDEIAKQMDGNQVKSNCKPLEELTVSALRNGVMKEIPALHQDWREERQYLYYKPPPTVEPNGSFPIGAKEAWLERMDFLNTDLRWLLELKQFRFWSQIIYSEQTLDVILSFLQDAPPYYVIEEFPQDDEMWNSFQNTHYLVFLLLTRLATYKESETEFISPEYFGNLIYDNYVFTIPMILDICMLYGRENRTQVLQIIDTVFQVQPKYQEDLEKSVHFICKVFRYIEQKFGGQKLPEGEVVKLLESSNRQEEMMLFELKDMVLYVLDTAANISLFLDICNPACKVFHQQKFELKIAHFYENTVPQIYRKLEMLANKDDMQPMYVHLKHKLDVTRVELLKVFHSCLVTCLNSLLEQTDTTTEAEVKRYVDDYVGVLTECLTEKMFIRDYHSLYPIDEDLDAMSQVCPEMCFLKCDFLLEAVLSCFDLPSQSEMKRLMKAGDRRQEPLSDSQKNGEATASKESSCPATLKKHVTGVELESLISEIKDVLPHLGNGFVEKCLENFDFVSESVINAILEDTLPADLRDLDWTLPRIPPDVVVADETANASQRLNIFDNDEFDIMTQDQVDTSRIHKGKRKGKHKNLIELIDDKSHRAEFRDMYAKFGVIDTEGSMYDDEYDDTYDHLDVSVGDEGDLERRPFVVPRVLCSKDEEDSSEGESEGEEQGEREEKAGPPRDEFVPNPEEQRAKAEQRRQQKMQSRGRVWRGSGPKDRDVAGGPKGQGQQKEVLINREHKNVHKASHGNHNRRVLSQRKRQQRM</sequence>
<keyword evidence="4" id="KW-1185">Reference proteome</keyword>
<dbReference type="Gene3D" id="1.10.8.10">
    <property type="entry name" value="DNA helicase RuvA subunit, C-terminal domain"/>
    <property type="match status" value="1"/>
</dbReference>
<feature type="region of interest" description="Disordered" evidence="1">
    <location>
        <begin position="647"/>
        <end position="760"/>
    </location>
</feature>
<proteinExistence type="predicted"/>
<dbReference type="InterPro" id="IPR052586">
    <property type="entry name" value="ASCC2"/>
</dbReference>
<dbReference type="Pfam" id="PF02845">
    <property type="entry name" value="CUE"/>
    <property type="match status" value="1"/>
</dbReference>
<dbReference type="EMBL" id="NEVH01026389">
    <property type="protein sequence ID" value="PNF14343.1"/>
    <property type="molecule type" value="Genomic_DNA"/>
</dbReference>
<dbReference type="CDD" id="cd14364">
    <property type="entry name" value="CUE_ASCC2"/>
    <property type="match status" value="1"/>
</dbReference>
<evidence type="ECO:0000313" key="3">
    <source>
        <dbReference type="EMBL" id="PNF14343.1"/>
    </source>
</evidence>
<dbReference type="SMART" id="SM00546">
    <property type="entry name" value="CUE"/>
    <property type="match status" value="1"/>
</dbReference>
<name>A0A2J7PDE4_9NEOP</name>
<dbReference type="PANTHER" id="PTHR21494">
    <property type="entry name" value="ACTIVATING SIGNAL COINTEGRATOR 1 COMPLEX SUBUNIT 2 ASC-1 COMPLEX SUBUNIT P100"/>
    <property type="match status" value="1"/>
</dbReference>
<dbReference type="PROSITE" id="PS51140">
    <property type="entry name" value="CUE"/>
    <property type="match status" value="1"/>
</dbReference>
<dbReference type="GO" id="GO:0043130">
    <property type="term" value="F:ubiquitin binding"/>
    <property type="evidence" value="ECO:0007669"/>
    <property type="project" value="InterPro"/>
</dbReference>
<feature type="compositionally biased region" description="Basic residues" evidence="1">
    <location>
        <begin position="736"/>
        <end position="760"/>
    </location>
</feature>
<protein>
    <submittedName>
        <fullName evidence="3">Activating signal cointegrator 1 complex subunit 2</fullName>
    </submittedName>
</protein>
<evidence type="ECO:0000256" key="1">
    <source>
        <dbReference type="SAM" id="MobiDB-lite"/>
    </source>
</evidence>
<dbReference type="STRING" id="105785.A0A2J7PDE4"/>
<evidence type="ECO:0000259" key="2">
    <source>
        <dbReference type="PROSITE" id="PS51140"/>
    </source>
</evidence>
<comment type="caution">
    <text evidence="3">The sequence shown here is derived from an EMBL/GenBank/DDBJ whole genome shotgun (WGS) entry which is preliminary data.</text>
</comment>
<feature type="compositionally biased region" description="Acidic residues" evidence="1">
    <location>
        <begin position="652"/>
        <end position="668"/>
    </location>
</feature>
<dbReference type="InParanoid" id="A0A2J7PDE4"/>
<evidence type="ECO:0000313" key="4">
    <source>
        <dbReference type="Proteomes" id="UP000235965"/>
    </source>
</evidence>
<feature type="domain" description="CUE" evidence="2">
    <location>
        <begin position="479"/>
        <end position="522"/>
    </location>
</feature>
<accession>A0A2J7PDE4</accession>